<proteinExistence type="predicted"/>
<dbReference type="SUPFAM" id="SSF46565">
    <property type="entry name" value="Chaperone J-domain"/>
    <property type="match status" value="1"/>
</dbReference>
<name>A2F9F6_TRIV3</name>
<dbReference type="InterPro" id="IPR001623">
    <property type="entry name" value="DnaJ_domain"/>
</dbReference>
<dbReference type="FunFam" id="2.60.260.20:FF:000013">
    <property type="entry name" value="DnaJ subfamily B member 11"/>
    <property type="match status" value="1"/>
</dbReference>
<dbReference type="GO" id="GO:0030544">
    <property type="term" value="F:Hsp70 protein binding"/>
    <property type="evidence" value="ECO:0007669"/>
    <property type="project" value="InterPro"/>
</dbReference>
<accession>A2F9F6</accession>
<dbReference type="GO" id="GO:0051082">
    <property type="term" value="F:unfolded protein binding"/>
    <property type="evidence" value="ECO:0007669"/>
    <property type="project" value="InterPro"/>
</dbReference>
<dbReference type="KEGG" id="tva:4756272"/>
<dbReference type="PANTHER" id="PTHR43888">
    <property type="entry name" value="DNAJ-LIKE-2, ISOFORM A-RELATED"/>
    <property type="match status" value="1"/>
</dbReference>
<dbReference type="SMR" id="A2F9F6"/>
<dbReference type="GO" id="GO:0042026">
    <property type="term" value="P:protein refolding"/>
    <property type="evidence" value="ECO:0000318"/>
    <property type="project" value="GO_Central"/>
</dbReference>
<sequence>MKLSKKYHPDKNKDPRSADIFTDINDAYQTLLDPNKRRVYDLYGEPGVHLYESPSEGAFDPMVSLTKSANSNSDKVKHRGATVKITFPFKLESFYTGQAIELNVSRTNMCRCPSAGFYCNKCKGNSVLREHKIIKSYLERGFEEGQIVSLKGVADVSEENGAGDIDVECVSKPHPIYTRHGHDLHMTVNITLREALLGFTRTVKGIDGQPLEITSNKPFSDPIVIKSRGLPKYMYPGVFGDVIVDRYIRWPKHLDLDQIKQIKQILKL</sequence>
<dbReference type="GO" id="GO:0005737">
    <property type="term" value="C:cytoplasm"/>
    <property type="evidence" value="ECO:0000318"/>
    <property type="project" value="GO_Central"/>
</dbReference>
<dbReference type="PROSITE" id="PS50076">
    <property type="entry name" value="DNAJ_2"/>
    <property type="match status" value="1"/>
</dbReference>
<keyword evidence="3" id="KW-1185">Reference proteome</keyword>
<dbReference type="InterPro" id="IPR036869">
    <property type="entry name" value="J_dom_sf"/>
</dbReference>
<dbReference type="Gene3D" id="1.10.287.110">
    <property type="entry name" value="DnaJ domain"/>
    <property type="match status" value="1"/>
</dbReference>
<dbReference type="InterPro" id="IPR008971">
    <property type="entry name" value="HSP40/DnaJ_pept-bd"/>
</dbReference>
<gene>
    <name evidence="2" type="ORF">TVAG_477490</name>
</gene>
<dbReference type="VEuPathDB" id="TrichDB:TVAGG3_1029600"/>
<dbReference type="GO" id="GO:0051087">
    <property type="term" value="F:protein-folding chaperone binding"/>
    <property type="evidence" value="ECO:0000318"/>
    <property type="project" value="GO_Central"/>
</dbReference>
<dbReference type="OrthoDB" id="550424at2759"/>
<dbReference type="Pfam" id="PF00226">
    <property type="entry name" value="DnaJ"/>
    <property type="match status" value="1"/>
</dbReference>
<dbReference type="VEuPathDB" id="TrichDB:TVAG_477490"/>
<dbReference type="InterPro" id="IPR044713">
    <property type="entry name" value="DNJA1/2-like"/>
</dbReference>
<reference evidence="2" key="1">
    <citation type="submission" date="2006-10" db="EMBL/GenBank/DDBJ databases">
        <authorList>
            <person name="Amadeo P."/>
            <person name="Zhao Q."/>
            <person name="Wortman J."/>
            <person name="Fraser-Liggett C."/>
            <person name="Carlton J."/>
        </authorList>
    </citation>
    <scope>NUCLEOTIDE SEQUENCE</scope>
    <source>
        <strain evidence="2">G3</strain>
    </source>
</reference>
<dbReference type="InterPro" id="IPR018253">
    <property type="entry name" value="DnaJ_domain_CS"/>
</dbReference>
<evidence type="ECO:0000259" key="1">
    <source>
        <dbReference type="PROSITE" id="PS50076"/>
    </source>
</evidence>
<evidence type="ECO:0000313" key="3">
    <source>
        <dbReference type="Proteomes" id="UP000001542"/>
    </source>
</evidence>
<dbReference type="RefSeq" id="XP_001311405.1">
    <property type="nucleotide sequence ID" value="XM_001311404.1"/>
</dbReference>
<dbReference type="OMA" id="REHKIIK"/>
<dbReference type="InterPro" id="IPR002939">
    <property type="entry name" value="DnaJ_C"/>
</dbReference>
<reference evidence="2" key="2">
    <citation type="journal article" date="2007" name="Science">
        <title>Draft genome sequence of the sexually transmitted pathogen Trichomonas vaginalis.</title>
        <authorList>
            <person name="Carlton J.M."/>
            <person name="Hirt R.P."/>
            <person name="Silva J.C."/>
            <person name="Delcher A.L."/>
            <person name="Schatz M."/>
            <person name="Zhao Q."/>
            <person name="Wortman J.R."/>
            <person name="Bidwell S.L."/>
            <person name="Alsmark U.C.M."/>
            <person name="Besteiro S."/>
            <person name="Sicheritz-Ponten T."/>
            <person name="Noel C.J."/>
            <person name="Dacks J.B."/>
            <person name="Foster P.G."/>
            <person name="Simillion C."/>
            <person name="Van de Peer Y."/>
            <person name="Miranda-Saavedra D."/>
            <person name="Barton G.J."/>
            <person name="Westrop G.D."/>
            <person name="Mueller S."/>
            <person name="Dessi D."/>
            <person name="Fiori P.L."/>
            <person name="Ren Q."/>
            <person name="Paulsen I."/>
            <person name="Zhang H."/>
            <person name="Bastida-Corcuera F.D."/>
            <person name="Simoes-Barbosa A."/>
            <person name="Brown M.T."/>
            <person name="Hayes R.D."/>
            <person name="Mukherjee M."/>
            <person name="Okumura C.Y."/>
            <person name="Schneider R."/>
            <person name="Smith A.J."/>
            <person name="Vanacova S."/>
            <person name="Villalvazo M."/>
            <person name="Haas B.J."/>
            <person name="Pertea M."/>
            <person name="Feldblyum T.V."/>
            <person name="Utterback T.R."/>
            <person name="Shu C.L."/>
            <person name="Osoegawa K."/>
            <person name="de Jong P.J."/>
            <person name="Hrdy I."/>
            <person name="Horvathova L."/>
            <person name="Zubacova Z."/>
            <person name="Dolezal P."/>
            <person name="Malik S.B."/>
            <person name="Logsdon J.M. Jr."/>
            <person name="Henze K."/>
            <person name="Gupta A."/>
            <person name="Wang C.C."/>
            <person name="Dunne R.L."/>
            <person name="Upcroft J.A."/>
            <person name="Upcroft P."/>
            <person name="White O."/>
            <person name="Salzberg S.L."/>
            <person name="Tang P."/>
            <person name="Chiu C.-H."/>
            <person name="Lee Y.-S."/>
            <person name="Embley T.M."/>
            <person name="Coombs G.H."/>
            <person name="Mottram J.C."/>
            <person name="Tachezy J."/>
            <person name="Fraser-Liggett C.M."/>
            <person name="Johnson P.J."/>
        </authorList>
    </citation>
    <scope>NUCLEOTIDE SEQUENCE [LARGE SCALE GENOMIC DNA]</scope>
    <source>
        <strain evidence="2">G3</strain>
    </source>
</reference>
<dbReference type="Gene3D" id="2.60.260.20">
    <property type="entry name" value="Urease metallochaperone UreE, N-terminal domain"/>
    <property type="match status" value="2"/>
</dbReference>
<dbReference type="STRING" id="5722.A2F9F6"/>
<protein>
    <submittedName>
        <fullName evidence="2">DnaJ domain containing protein</fullName>
    </submittedName>
</protein>
<dbReference type="AlphaFoldDB" id="A2F9F6"/>
<evidence type="ECO:0000313" key="2">
    <source>
        <dbReference type="EMBL" id="EAX98475.1"/>
    </source>
</evidence>
<dbReference type="Proteomes" id="UP000001542">
    <property type="component" value="Unassembled WGS sequence"/>
</dbReference>
<dbReference type="PROSITE" id="PS00636">
    <property type="entry name" value="DNAJ_1"/>
    <property type="match status" value="1"/>
</dbReference>
<feature type="domain" description="J" evidence="1">
    <location>
        <begin position="1"/>
        <end position="44"/>
    </location>
</feature>
<dbReference type="EMBL" id="DS113674">
    <property type="protein sequence ID" value="EAX98475.1"/>
    <property type="molecule type" value="Genomic_DNA"/>
</dbReference>
<dbReference type="CDD" id="cd10747">
    <property type="entry name" value="DnaJ_C"/>
    <property type="match status" value="1"/>
</dbReference>
<dbReference type="SUPFAM" id="SSF49493">
    <property type="entry name" value="HSP40/DnaJ peptide-binding domain"/>
    <property type="match status" value="2"/>
</dbReference>
<organism evidence="2 3">
    <name type="scientific">Trichomonas vaginalis (strain ATCC PRA-98 / G3)</name>
    <dbReference type="NCBI Taxonomy" id="412133"/>
    <lineage>
        <taxon>Eukaryota</taxon>
        <taxon>Metamonada</taxon>
        <taxon>Parabasalia</taxon>
        <taxon>Trichomonadida</taxon>
        <taxon>Trichomonadidae</taxon>
        <taxon>Trichomonas</taxon>
    </lineage>
</organism>
<dbReference type="Pfam" id="PF01556">
    <property type="entry name" value="DnaJ_C"/>
    <property type="match status" value="1"/>
</dbReference>
<dbReference type="CDD" id="cd06257">
    <property type="entry name" value="DnaJ"/>
    <property type="match status" value="1"/>
</dbReference>
<dbReference type="eggNOG" id="KOG0712">
    <property type="taxonomic scope" value="Eukaryota"/>
</dbReference>
<dbReference type="InParanoid" id="A2F9F6"/>